<reference evidence="1" key="1">
    <citation type="submission" date="2022-04" db="EMBL/GenBank/DDBJ databases">
        <title>Jade perch genome.</title>
        <authorList>
            <person name="Chao B."/>
        </authorList>
    </citation>
    <scope>NUCLEOTIDE SEQUENCE</scope>
    <source>
        <strain evidence="1">CB-2022</strain>
    </source>
</reference>
<proteinExistence type="predicted"/>
<organism evidence="1 2">
    <name type="scientific">Scortum barcoo</name>
    <name type="common">barcoo grunter</name>
    <dbReference type="NCBI Taxonomy" id="214431"/>
    <lineage>
        <taxon>Eukaryota</taxon>
        <taxon>Metazoa</taxon>
        <taxon>Chordata</taxon>
        <taxon>Craniata</taxon>
        <taxon>Vertebrata</taxon>
        <taxon>Euteleostomi</taxon>
        <taxon>Actinopterygii</taxon>
        <taxon>Neopterygii</taxon>
        <taxon>Teleostei</taxon>
        <taxon>Neoteleostei</taxon>
        <taxon>Acanthomorphata</taxon>
        <taxon>Eupercaria</taxon>
        <taxon>Centrarchiformes</taxon>
        <taxon>Terapontoidei</taxon>
        <taxon>Terapontidae</taxon>
        <taxon>Scortum</taxon>
    </lineage>
</organism>
<dbReference type="Proteomes" id="UP000831701">
    <property type="component" value="Chromosome 4"/>
</dbReference>
<feature type="non-terminal residue" evidence="1">
    <location>
        <position position="1"/>
    </location>
</feature>
<keyword evidence="2" id="KW-1185">Reference proteome</keyword>
<accession>A0ACB8X0J8</accession>
<evidence type="ECO:0000313" key="2">
    <source>
        <dbReference type="Proteomes" id="UP000831701"/>
    </source>
</evidence>
<dbReference type="EMBL" id="CM041534">
    <property type="protein sequence ID" value="KAI3373775.1"/>
    <property type="molecule type" value="Genomic_DNA"/>
</dbReference>
<gene>
    <name evidence="1" type="ORF">L3Q82_022362</name>
</gene>
<name>A0ACB8X0J8_9TELE</name>
<sequence length="1968" mass="197081">GTGAEGGALGQGGALGVGAGRLPGGGVAPGLGGGVGTGGGPGFGGGVGTHGGPGFGTGGGPGFGGGVGTGGGPGFGTGGGPGFGGGVGTGGGPGALPGFGGGAGPGGSIPGLGYGPGSAKARKYGAEQVKELELVQEWDLALELALVQAVWALVQLEALEVEDWEEDLALVQEWVLSLGLVLAQVGPAQDQVVLVMVPVELALALEEQVMDQVELDTGQVELDQEEQEQDLEQQVLEESDLVVLALALDQVVFFLVALVLAMAQVELDLVVLVQALDQLALDLVVLVLAMDQVELDLAVLVPSMDQVGLVLGGAGTGYGPGGVGPGSAGFGPGGYAGAKARKYGLPGGAGSTLGTGGLGGGAGTGFGLGAGGGVPGRGVGVTTGGGPGAGLGTGGIPGSGIGTGGGPGGFGPGLPGGGTGYGPGGYGPGVGYGPGGGYGAGPGAGYGTGYGTAGSKADKYGQGVVPGGGARTVTGTARPGTGTRVSVNGTRTGSTAGTTAGPSGDGSAGSVIEGSGSSGGEGGTGVGGRPVGTGGDRDGLGGTGIPIIGAKPGSTGAAPGLVSIFALSAGVPRGDTPGEGDGEGGPDGERGGIGGTGPGGVEGHPTTAGDAAGVLGGTTGVGRGDSSATGTGIGPGGAVGGVGGTPKPPKAYGPDGTIAGGVNGVVGGSTGGVGSGPGGPGLVPGFGGPGGVGTGVLKPGKIYGTLGAGRQVGVGPGGYGAGPGGYGAGPGGYGAGPGGYGAGPGGYGAGPVGVGAGPGGVGAGLGGYGAGPGGVGAGPGGVGAGPGGYGAGPGGVGAGPGGVGAGLGGYGGGVGPGGSRYGTGTGLGTGTGKPSKSYGAGAGGTWVGPGGYGTGPGGVGSGTGGFGPGGFGPGGPGAGQEVLDQAVLAQDQAAMVKDWGQESHPNQAMDQVVLVQEQVASDQEVLVQEQVASDQEVVGQGTGGFGPGGGGTGTGTGGFGPGGAGGADRNRWLRTQVVPGGTGTGGFGPGGGGTGTGGFGPGGAGTGGFGPGGANGTGTGGFGPGGASGTGTGGFGPGGAGTGTGGFGPGGGGTGTGGFGPGGQALGKRKPSKSGYGGTGYGSGAVWEHWEAQELVLVELEQELVAQEVLELVVMGQEVLELVAMAQEVLELVVMAQEVLELVVMAQEVLELGQGVLDLVVWVDMGLVAKHLGRGSLLRQVTAHHWVELAMDQQVVLALAMVGWLVEDIQGGLFLSDTYPSVNWDGRMSRRDQRFRRGMKGRCCECGCILSHWYYEREGQPYCKKHYWGRYGEHCHGCRETIATGLIMVAGEQKYHPECFTCMNCEMFIGDGDTYTLVERTKLYCGHCFSQGGVSTVRSASPLTKSPHMVALMSFPPCAGGQRGLTVATDLSHDKGPHVTVTGLDSSALSPDLLSSVHTGDRVLEINGIPVGNISPDEDISRPDPCVHDKLPSLKEEPSPGEETEEPIRMSISPSQHQGAAGMRSRHILRSCSIDKCPLSPGALSLLSQRRDMVRSESLRVDPGDRTHRIFRPSDLIHGEVLGKGFFGQAVKVTHQETGEVMVMKELIRFDEETQKTFLKEVKVMRCLDHPNVLKFIGLFYKDKRINFVSEYIQGGTLRETIIKMDKDFPWNTRVGYAKDIAAGMAYLHSMNVIHRDLNSHNCLVRENQSVVVADFGLARLVREERNQGRTSSLERPAKGSLSELRRPDRRKRYTVVGNPYWMAPEMIRGKSYDERVDIFSFGIMICEIIGRVSADPDYLPRTNDFGLNVAGFLQQYHPPQCPSAFLPLAVLCCDMDPEKRASFSKLEEWLENLLMHLDIGLPLLSELEQLRRAFWQNHNHPNHPHNQENSRDLHEQTQCLSHPQRQSPDPKRLLDSANDHMEHNHLTQSQDQNNTPMEKQCTHDNPYIRSERSCLSHDKSQMCCRSLSIDSGENGSKMYEHNNPSGQIEAKQEPSQQVNHSLLGRSSSSRAISKVLWDRSTEDSSFL</sequence>
<protein>
    <submittedName>
        <fullName evidence="1">Uncharacterized protein</fullName>
    </submittedName>
</protein>
<comment type="caution">
    <text evidence="1">The sequence shown here is derived from an EMBL/GenBank/DDBJ whole genome shotgun (WGS) entry which is preliminary data.</text>
</comment>
<evidence type="ECO:0000313" key="1">
    <source>
        <dbReference type="EMBL" id="KAI3373775.1"/>
    </source>
</evidence>